<dbReference type="HOGENOM" id="CLU_074409_0_0_1"/>
<dbReference type="AlphaFoldDB" id="A0A0C3PG95"/>
<feature type="region of interest" description="Disordered" evidence="1">
    <location>
        <begin position="1"/>
        <end position="214"/>
    </location>
</feature>
<sequence length="324" mass="35781">MSNPEFTHSPPPYELSLQNDPKISQSLQQDELKKAPVTDDKHVDWEQTKEHPPVQHSLPVEISVRPLRIQKRAPASVYGGTRGPRPLPPCPTNSKTQSIHGKEIPRLKMVMEGKVHEEYTEEHLPPAPPPFAPVGPSLDGPPYEDVSATPLTTSSLSERFGPSFNGSRRRRGSHPSQLPSALTDPPNEPPSRSGYSAVQGAARETRVQSRTRGSRLAFDPSVAYAHDHQYGCVGESRAVDAMSLYSHAVSSHIQHSPANSGSRYPHIRSANRSSTRPFSSNFDSRVPSVSTHSLNHSPPTMDARCSSRRWAASEYDITTHIYRD</sequence>
<evidence type="ECO:0000256" key="1">
    <source>
        <dbReference type="SAM" id="MobiDB-lite"/>
    </source>
</evidence>
<organism evidence="2 3">
    <name type="scientific">Pisolithus tinctorius Marx 270</name>
    <dbReference type="NCBI Taxonomy" id="870435"/>
    <lineage>
        <taxon>Eukaryota</taxon>
        <taxon>Fungi</taxon>
        <taxon>Dikarya</taxon>
        <taxon>Basidiomycota</taxon>
        <taxon>Agaricomycotina</taxon>
        <taxon>Agaricomycetes</taxon>
        <taxon>Agaricomycetidae</taxon>
        <taxon>Boletales</taxon>
        <taxon>Sclerodermatineae</taxon>
        <taxon>Pisolithaceae</taxon>
        <taxon>Pisolithus</taxon>
    </lineage>
</organism>
<feature type="compositionally biased region" description="Basic and acidic residues" evidence="1">
    <location>
        <begin position="30"/>
        <end position="53"/>
    </location>
</feature>
<dbReference type="Proteomes" id="UP000054217">
    <property type="component" value="Unassembled WGS sequence"/>
</dbReference>
<proteinExistence type="predicted"/>
<gene>
    <name evidence="2" type="ORF">M404DRAFT_705367</name>
</gene>
<reference evidence="2 3" key="1">
    <citation type="submission" date="2014-04" db="EMBL/GenBank/DDBJ databases">
        <authorList>
            <consortium name="DOE Joint Genome Institute"/>
            <person name="Kuo A."/>
            <person name="Kohler A."/>
            <person name="Costa M.D."/>
            <person name="Nagy L.G."/>
            <person name="Floudas D."/>
            <person name="Copeland A."/>
            <person name="Barry K.W."/>
            <person name="Cichocki N."/>
            <person name="Veneault-Fourrey C."/>
            <person name="LaButti K."/>
            <person name="Lindquist E.A."/>
            <person name="Lipzen A."/>
            <person name="Lundell T."/>
            <person name="Morin E."/>
            <person name="Murat C."/>
            <person name="Sun H."/>
            <person name="Tunlid A."/>
            <person name="Henrissat B."/>
            <person name="Grigoriev I.V."/>
            <person name="Hibbett D.S."/>
            <person name="Martin F."/>
            <person name="Nordberg H.P."/>
            <person name="Cantor M.N."/>
            <person name="Hua S.X."/>
        </authorList>
    </citation>
    <scope>NUCLEOTIDE SEQUENCE [LARGE SCALE GENOMIC DNA]</scope>
    <source>
        <strain evidence="2 3">Marx 270</strain>
    </source>
</reference>
<reference evidence="3" key="2">
    <citation type="submission" date="2015-01" db="EMBL/GenBank/DDBJ databases">
        <title>Evolutionary Origins and Diversification of the Mycorrhizal Mutualists.</title>
        <authorList>
            <consortium name="DOE Joint Genome Institute"/>
            <consortium name="Mycorrhizal Genomics Consortium"/>
            <person name="Kohler A."/>
            <person name="Kuo A."/>
            <person name="Nagy L.G."/>
            <person name="Floudas D."/>
            <person name="Copeland A."/>
            <person name="Barry K.W."/>
            <person name="Cichocki N."/>
            <person name="Veneault-Fourrey C."/>
            <person name="LaButti K."/>
            <person name="Lindquist E.A."/>
            <person name="Lipzen A."/>
            <person name="Lundell T."/>
            <person name="Morin E."/>
            <person name="Murat C."/>
            <person name="Riley R."/>
            <person name="Ohm R."/>
            <person name="Sun H."/>
            <person name="Tunlid A."/>
            <person name="Henrissat B."/>
            <person name="Grigoriev I.V."/>
            <person name="Hibbett D.S."/>
            <person name="Martin F."/>
        </authorList>
    </citation>
    <scope>NUCLEOTIDE SEQUENCE [LARGE SCALE GENOMIC DNA]</scope>
    <source>
        <strain evidence="3">Marx 270</strain>
    </source>
</reference>
<evidence type="ECO:0000313" key="3">
    <source>
        <dbReference type="Proteomes" id="UP000054217"/>
    </source>
</evidence>
<dbReference type="InParanoid" id="A0A0C3PG95"/>
<feature type="compositionally biased region" description="Basic and acidic residues" evidence="1">
    <location>
        <begin position="100"/>
        <end position="124"/>
    </location>
</feature>
<evidence type="ECO:0000313" key="2">
    <source>
        <dbReference type="EMBL" id="KIO12985.1"/>
    </source>
</evidence>
<keyword evidence="3" id="KW-1185">Reference proteome</keyword>
<dbReference type="EMBL" id="KN831947">
    <property type="protein sequence ID" value="KIO12985.1"/>
    <property type="molecule type" value="Genomic_DNA"/>
</dbReference>
<name>A0A0C3PG95_PISTI</name>
<feature type="compositionally biased region" description="Polar residues" evidence="1">
    <location>
        <begin position="16"/>
        <end position="29"/>
    </location>
</feature>
<protein>
    <submittedName>
        <fullName evidence="2">Uncharacterized protein</fullName>
    </submittedName>
</protein>
<dbReference type="OrthoDB" id="2797886at2759"/>
<accession>A0A0C3PG95</accession>